<gene>
    <name evidence="9" type="ORF">F8M41_024280</name>
</gene>
<dbReference type="GO" id="GO:0036431">
    <property type="term" value="F:dCMP kinase activity"/>
    <property type="evidence" value="ECO:0007669"/>
    <property type="project" value="InterPro"/>
</dbReference>
<dbReference type="EMBL" id="WTPW01000819">
    <property type="protein sequence ID" value="KAF0477134.1"/>
    <property type="molecule type" value="Genomic_DNA"/>
</dbReference>
<evidence type="ECO:0000256" key="4">
    <source>
        <dbReference type="ARBA" id="ARBA00022777"/>
    </source>
</evidence>
<dbReference type="InterPro" id="IPR027417">
    <property type="entry name" value="P-loop_NTPase"/>
</dbReference>
<keyword evidence="2" id="KW-0808">Transferase</keyword>
<accession>A0A8H4ABY3</accession>
<protein>
    <recommendedName>
        <fullName evidence="1">(d)CMP kinase</fullName>
        <ecNumber evidence="1">2.7.4.25</ecNumber>
    </recommendedName>
</protein>
<dbReference type="GO" id="GO:0006139">
    <property type="term" value="P:nucleobase-containing compound metabolic process"/>
    <property type="evidence" value="ECO:0007669"/>
    <property type="project" value="InterPro"/>
</dbReference>
<evidence type="ECO:0000259" key="8">
    <source>
        <dbReference type="Pfam" id="PF02224"/>
    </source>
</evidence>
<evidence type="ECO:0000256" key="3">
    <source>
        <dbReference type="ARBA" id="ARBA00022741"/>
    </source>
</evidence>
<keyword evidence="3" id="KW-0547">Nucleotide-binding</keyword>
<name>A0A8H4ABY3_GIGMA</name>
<sequence length="105" mass="12263">MNSKKKRFNIAIDGLSGVGKSSIGYQVAKQLNFIFINSGFFYRYIADRFYLDDTIQLNEIRLFKNEMIGSPSYYLQEIEFYLQEKKSQELQISQKASEISKVPEI</sequence>
<proteinExistence type="predicted"/>
<evidence type="ECO:0000256" key="7">
    <source>
        <dbReference type="ARBA" id="ARBA00048478"/>
    </source>
</evidence>
<dbReference type="EC" id="2.7.4.25" evidence="1"/>
<evidence type="ECO:0000313" key="9">
    <source>
        <dbReference type="EMBL" id="KAF0477134.1"/>
    </source>
</evidence>
<dbReference type="AlphaFoldDB" id="A0A8H4ABY3"/>
<dbReference type="GO" id="GO:0005524">
    <property type="term" value="F:ATP binding"/>
    <property type="evidence" value="ECO:0007669"/>
    <property type="project" value="UniProtKB-KW"/>
</dbReference>
<dbReference type="Pfam" id="PF02224">
    <property type="entry name" value="Cytidylate_kin"/>
    <property type="match status" value="1"/>
</dbReference>
<comment type="caution">
    <text evidence="9">The sequence shown here is derived from an EMBL/GenBank/DDBJ whole genome shotgun (WGS) entry which is preliminary data.</text>
</comment>
<evidence type="ECO:0000313" key="10">
    <source>
        <dbReference type="Proteomes" id="UP000439903"/>
    </source>
</evidence>
<organism evidence="9 10">
    <name type="scientific">Gigaspora margarita</name>
    <dbReference type="NCBI Taxonomy" id="4874"/>
    <lineage>
        <taxon>Eukaryota</taxon>
        <taxon>Fungi</taxon>
        <taxon>Fungi incertae sedis</taxon>
        <taxon>Mucoromycota</taxon>
        <taxon>Glomeromycotina</taxon>
        <taxon>Glomeromycetes</taxon>
        <taxon>Diversisporales</taxon>
        <taxon>Gigasporaceae</taxon>
        <taxon>Gigaspora</taxon>
    </lineage>
</organism>
<keyword evidence="10" id="KW-1185">Reference proteome</keyword>
<comment type="catalytic activity">
    <reaction evidence="7">
        <text>CMP + ATP = CDP + ADP</text>
        <dbReference type="Rhea" id="RHEA:11600"/>
        <dbReference type="ChEBI" id="CHEBI:30616"/>
        <dbReference type="ChEBI" id="CHEBI:58069"/>
        <dbReference type="ChEBI" id="CHEBI:60377"/>
        <dbReference type="ChEBI" id="CHEBI:456216"/>
        <dbReference type="EC" id="2.7.4.25"/>
    </reaction>
</comment>
<evidence type="ECO:0000256" key="5">
    <source>
        <dbReference type="ARBA" id="ARBA00022840"/>
    </source>
</evidence>
<dbReference type="SUPFAM" id="SSF52540">
    <property type="entry name" value="P-loop containing nucleoside triphosphate hydrolases"/>
    <property type="match status" value="1"/>
</dbReference>
<evidence type="ECO:0000256" key="6">
    <source>
        <dbReference type="ARBA" id="ARBA00047615"/>
    </source>
</evidence>
<dbReference type="Proteomes" id="UP000439903">
    <property type="component" value="Unassembled WGS sequence"/>
</dbReference>
<comment type="catalytic activity">
    <reaction evidence="6">
        <text>dCMP + ATP = dCDP + ADP</text>
        <dbReference type="Rhea" id="RHEA:25094"/>
        <dbReference type="ChEBI" id="CHEBI:30616"/>
        <dbReference type="ChEBI" id="CHEBI:57566"/>
        <dbReference type="ChEBI" id="CHEBI:58593"/>
        <dbReference type="ChEBI" id="CHEBI:456216"/>
        <dbReference type="EC" id="2.7.4.25"/>
    </reaction>
</comment>
<evidence type="ECO:0000256" key="1">
    <source>
        <dbReference type="ARBA" id="ARBA00012906"/>
    </source>
</evidence>
<dbReference type="InterPro" id="IPR011994">
    <property type="entry name" value="Cytidylate_kinase_dom"/>
</dbReference>
<keyword evidence="5" id="KW-0067">ATP-binding</keyword>
<feature type="domain" description="Cytidylate kinase" evidence="8">
    <location>
        <begin position="10"/>
        <end position="105"/>
    </location>
</feature>
<keyword evidence="4 9" id="KW-0418">Kinase</keyword>
<evidence type="ECO:0000256" key="2">
    <source>
        <dbReference type="ARBA" id="ARBA00022679"/>
    </source>
</evidence>
<dbReference type="Gene3D" id="3.40.50.300">
    <property type="entry name" value="P-loop containing nucleotide triphosphate hydrolases"/>
    <property type="match status" value="1"/>
</dbReference>
<dbReference type="OrthoDB" id="10263145at2759"/>
<reference evidence="9 10" key="1">
    <citation type="journal article" date="2019" name="Environ. Microbiol.">
        <title>At the nexus of three kingdoms: the genome of the mycorrhizal fungus Gigaspora margarita provides insights into plant, endobacterial and fungal interactions.</title>
        <authorList>
            <person name="Venice F."/>
            <person name="Ghignone S."/>
            <person name="Salvioli di Fossalunga A."/>
            <person name="Amselem J."/>
            <person name="Novero M."/>
            <person name="Xianan X."/>
            <person name="Sedzielewska Toro K."/>
            <person name="Morin E."/>
            <person name="Lipzen A."/>
            <person name="Grigoriev I.V."/>
            <person name="Henrissat B."/>
            <person name="Martin F.M."/>
            <person name="Bonfante P."/>
        </authorList>
    </citation>
    <scope>NUCLEOTIDE SEQUENCE [LARGE SCALE GENOMIC DNA]</scope>
    <source>
        <strain evidence="9 10">BEG34</strain>
    </source>
</reference>